<reference evidence="8" key="1">
    <citation type="submission" date="2016-10" db="EMBL/GenBank/DDBJ databases">
        <authorList>
            <person name="de Groot N.N."/>
        </authorList>
    </citation>
    <scope>NUCLEOTIDE SEQUENCE</scope>
</reference>
<dbReference type="EMBL" id="FPHI01000008">
    <property type="protein sequence ID" value="SFV54832.1"/>
    <property type="molecule type" value="Genomic_DNA"/>
</dbReference>
<feature type="transmembrane region" description="Helical" evidence="7">
    <location>
        <begin position="219"/>
        <end position="238"/>
    </location>
</feature>
<comment type="similarity">
    <text evidence="2">Belongs to the major facilitator superfamily. Folate-biopterin transporter (TC 2.A.71) family.</text>
</comment>
<feature type="transmembrane region" description="Helical" evidence="7">
    <location>
        <begin position="187"/>
        <end position="207"/>
    </location>
</feature>
<feature type="transmembrane region" description="Helical" evidence="7">
    <location>
        <begin position="404"/>
        <end position="423"/>
    </location>
</feature>
<feature type="transmembrane region" description="Helical" evidence="7">
    <location>
        <begin position="337"/>
        <end position="357"/>
    </location>
</feature>
<feature type="transmembrane region" description="Helical" evidence="7">
    <location>
        <begin position="377"/>
        <end position="397"/>
    </location>
</feature>
<gene>
    <name evidence="8" type="ORF">MNB_SV-3-38</name>
</gene>
<sequence length="489" mass="54222">MTPIRSLKMRYVPLLLIYFAYGSSVFVGIAKDFWVKKELALSAEDLVALGVWLTVPWTIKMIFGQLVDSVSIFGSNRKVYVFIGAILIALSTILLIGIVGEHAWIAEYSKEGVYIFASVLGVVGFVMQDVVADTMTTEVVDKTRSEDEIKKELATIQVLSRLSLGLAIFIMGWLGGELADIYDYETVFKLSLFIPFLSIIGVLIVKLNPVESTPLNKQVFFGGLLFAVFVVFVGYNEVPYSQEIVFVVSLAVVLYLLSTLIEDLDSDTIRHIKMAMIVIFVYRAMPSVGPALQWWEIDVLHFDEAFFAKLSMIGGGIALAGMWFSAKFIVDKSIGKVLIFLTVVSTILSLPILAMYYNLHTMLGLDAHTVALVDTALASPFDYIAGVLMLTLVAIYAPEGKRGTWFALMASLMNIALSASGLFSKYLNKVFVITREIKEKGSVVTPANYDDLGILLWIVIGVGFIVPIVTIWIFNPEQGNKMKRKQSER</sequence>
<dbReference type="AlphaFoldDB" id="A0A1W1BMX0"/>
<dbReference type="InterPro" id="IPR036259">
    <property type="entry name" value="MFS_trans_sf"/>
</dbReference>
<feature type="transmembrane region" description="Helical" evidence="7">
    <location>
        <begin position="274"/>
        <end position="294"/>
    </location>
</feature>
<keyword evidence="3" id="KW-0813">Transport</keyword>
<dbReference type="SUPFAM" id="SSF103473">
    <property type="entry name" value="MFS general substrate transporter"/>
    <property type="match status" value="1"/>
</dbReference>
<proteinExistence type="inferred from homology"/>
<feature type="transmembrane region" description="Helical" evidence="7">
    <location>
        <begin position="79"/>
        <end position="100"/>
    </location>
</feature>
<dbReference type="PANTHER" id="PTHR31585:SF0">
    <property type="entry name" value="FOLATE-BIOPTERIN TRANSPORTER 1, CHLOROPLASTIC"/>
    <property type="match status" value="1"/>
</dbReference>
<feature type="transmembrane region" description="Helical" evidence="7">
    <location>
        <begin position="12"/>
        <end position="34"/>
    </location>
</feature>
<feature type="transmembrane region" description="Helical" evidence="7">
    <location>
        <begin position="306"/>
        <end position="325"/>
    </location>
</feature>
<evidence type="ECO:0000256" key="4">
    <source>
        <dbReference type="ARBA" id="ARBA00022692"/>
    </source>
</evidence>
<dbReference type="GO" id="GO:0016020">
    <property type="term" value="C:membrane"/>
    <property type="evidence" value="ECO:0007669"/>
    <property type="project" value="UniProtKB-SubCell"/>
</dbReference>
<protein>
    <submittedName>
        <fullName evidence="8">Folate carrier, cyanobacterial type</fullName>
    </submittedName>
</protein>
<evidence type="ECO:0000256" key="5">
    <source>
        <dbReference type="ARBA" id="ARBA00022989"/>
    </source>
</evidence>
<dbReference type="Pfam" id="PF03092">
    <property type="entry name" value="BT1"/>
    <property type="match status" value="1"/>
</dbReference>
<feature type="transmembrane region" description="Helical" evidence="7">
    <location>
        <begin position="112"/>
        <end position="132"/>
    </location>
</feature>
<evidence type="ECO:0000313" key="8">
    <source>
        <dbReference type="EMBL" id="SFV54832.1"/>
    </source>
</evidence>
<evidence type="ECO:0000256" key="2">
    <source>
        <dbReference type="ARBA" id="ARBA00007015"/>
    </source>
</evidence>
<feature type="transmembrane region" description="Helical" evidence="7">
    <location>
        <begin position="46"/>
        <end position="67"/>
    </location>
</feature>
<comment type="subcellular location">
    <subcellularLocation>
        <location evidence="1">Membrane</location>
        <topology evidence="1">Multi-pass membrane protein</topology>
    </subcellularLocation>
</comment>
<dbReference type="Gene3D" id="1.20.1250.20">
    <property type="entry name" value="MFS general substrate transporter like domains"/>
    <property type="match status" value="1"/>
</dbReference>
<evidence type="ECO:0000256" key="3">
    <source>
        <dbReference type="ARBA" id="ARBA00022448"/>
    </source>
</evidence>
<feature type="transmembrane region" description="Helical" evidence="7">
    <location>
        <begin position="153"/>
        <end position="175"/>
    </location>
</feature>
<feature type="transmembrane region" description="Helical" evidence="7">
    <location>
        <begin position="244"/>
        <end position="262"/>
    </location>
</feature>
<dbReference type="InterPro" id="IPR039309">
    <property type="entry name" value="BT1"/>
</dbReference>
<organism evidence="8">
    <name type="scientific">hydrothermal vent metagenome</name>
    <dbReference type="NCBI Taxonomy" id="652676"/>
    <lineage>
        <taxon>unclassified sequences</taxon>
        <taxon>metagenomes</taxon>
        <taxon>ecological metagenomes</taxon>
    </lineage>
</organism>
<evidence type="ECO:0000256" key="7">
    <source>
        <dbReference type="SAM" id="Phobius"/>
    </source>
</evidence>
<evidence type="ECO:0000256" key="6">
    <source>
        <dbReference type="ARBA" id="ARBA00023136"/>
    </source>
</evidence>
<accession>A0A1W1BMX0</accession>
<feature type="transmembrane region" description="Helical" evidence="7">
    <location>
        <begin position="454"/>
        <end position="475"/>
    </location>
</feature>
<evidence type="ECO:0000256" key="1">
    <source>
        <dbReference type="ARBA" id="ARBA00004141"/>
    </source>
</evidence>
<keyword evidence="5 7" id="KW-1133">Transmembrane helix</keyword>
<dbReference type="PANTHER" id="PTHR31585">
    <property type="entry name" value="FOLATE-BIOPTERIN TRANSPORTER 1, CHLOROPLASTIC"/>
    <property type="match status" value="1"/>
</dbReference>
<name>A0A1W1BMX0_9ZZZZ</name>
<keyword evidence="4 7" id="KW-0812">Transmembrane</keyword>
<keyword evidence="6 7" id="KW-0472">Membrane</keyword>